<evidence type="ECO:0000313" key="2">
    <source>
        <dbReference type="Proteomes" id="UP001228049"/>
    </source>
</evidence>
<keyword evidence="1" id="KW-0808">Transferase</keyword>
<sequence>MLPIALYLNLALHPPDPVILLPPTHSSLTSYLQPLSSPPPVLPLSHSPSLPQVRSLLMSGSMEHGK</sequence>
<accession>A0AAD9BH33</accession>
<keyword evidence="1" id="KW-0418">Kinase</keyword>
<organism evidence="1 2">
    <name type="scientific">Dissostichus eleginoides</name>
    <name type="common">Patagonian toothfish</name>
    <name type="synonym">Dissostichus amissus</name>
    <dbReference type="NCBI Taxonomy" id="100907"/>
    <lineage>
        <taxon>Eukaryota</taxon>
        <taxon>Metazoa</taxon>
        <taxon>Chordata</taxon>
        <taxon>Craniata</taxon>
        <taxon>Vertebrata</taxon>
        <taxon>Euteleostomi</taxon>
        <taxon>Actinopterygii</taxon>
        <taxon>Neopterygii</taxon>
        <taxon>Teleostei</taxon>
        <taxon>Neoteleostei</taxon>
        <taxon>Acanthomorphata</taxon>
        <taxon>Eupercaria</taxon>
        <taxon>Perciformes</taxon>
        <taxon>Notothenioidei</taxon>
        <taxon>Nototheniidae</taxon>
        <taxon>Dissostichus</taxon>
    </lineage>
</organism>
<evidence type="ECO:0000313" key="1">
    <source>
        <dbReference type="EMBL" id="KAK1882583.1"/>
    </source>
</evidence>
<name>A0AAD9BH33_DISEL</name>
<gene>
    <name evidence="1" type="ORF">KUDE01_023363</name>
</gene>
<dbReference type="Proteomes" id="UP001228049">
    <property type="component" value="Unassembled WGS sequence"/>
</dbReference>
<keyword evidence="2" id="KW-1185">Reference proteome</keyword>
<comment type="caution">
    <text evidence="1">The sequence shown here is derived from an EMBL/GenBank/DDBJ whole genome shotgun (WGS) entry which is preliminary data.</text>
</comment>
<dbReference type="GO" id="GO:0016301">
    <property type="term" value="F:kinase activity"/>
    <property type="evidence" value="ECO:0007669"/>
    <property type="project" value="UniProtKB-KW"/>
</dbReference>
<reference evidence="1" key="1">
    <citation type="submission" date="2023-04" db="EMBL/GenBank/DDBJ databases">
        <title>Chromosome-level genome of Chaenocephalus aceratus.</title>
        <authorList>
            <person name="Park H."/>
        </authorList>
    </citation>
    <scope>NUCLEOTIDE SEQUENCE</scope>
    <source>
        <strain evidence="1">DE</strain>
        <tissue evidence="1">Muscle</tissue>
    </source>
</reference>
<dbReference type="EMBL" id="JASDAP010000023">
    <property type="protein sequence ID" value="KAK1882583.1"/>
    <property type="molecule type" value="Genomic_DNA"/>
</dbReference>
<proteinExistence type="predicted"/>
<protein>
    <submittedName>
        <fullName evidence="1">4-diphosphocytidyl-2-C-methyl-D-erythritol kinase</fullName>
    </submittedName>
</protein>
<dbReference type="AlphaFoldDB" id="A0AAD9BH33"/>